<protein>
    <recommendedName>
        <fullName evidence="1">PKD domain-containing protein</fullName>
    </recommendedName>
</protein>
<evidence type="ECO:0000313" key="2">
    <source>
        <dbReference type="EMBL" id="KKK60311.1"/>
    </source>
</evidence>
<feature type="domain" description="PKD" evidence="1">
    <location>
        <begin position="228"/>
        <end position="265"/>
    </location>
</feature>
<dbReference type="PROSITE" id="PS50093">
    <property type="entry name" value="PKD"/>
    <property type="match status" value="2"/>
</dbReference>
<dbReference type="Pfam" id="PF18911">
    <property type="entry name" value="PKD_4"/>
    <property type="match status" value="2"/>
</dbReference>
<proteinExistence type="predicted"/>
<dbReference type="Gene3D" id="2.60.40.10">
    <property type="entry name" value="Immunoglobulins"/>
    <property type="match status" value="2"/>
</dbReference>
<dbReference type="InterPro" id="IPR035986">
    <property type="entry name" value="PKD_dom_sf"/>
</dbReference>
<dbReference type="InterPro" id="IPR013783">
    <property type="entry name" value="Ig-like_fold"/>
</dbReference>
<feature type="domain" description="PKD" evidence="1">
    <location>
        <begin position="144"/>
        <end position="181"/>
    </location>
</feature>
<organism evidence="2">
    <name type="scientific">marine sediment metagenome</name>
    <dbReference type="NCBI Taxonomy" id="412755"/>
    <lineage>
        <taxon>unclassified sequences</taxon>
        <taxon>metagenomes</taxon>
        <taxon>ecological metagenomes</taxon>
    </lineage>
</organism>
<reference evidence="2" key="1">
    <citation type="journal article" date="2015" name="Nature">
        <title>Complex archaea that bridge the gap between prokaryotes and eukaryotes.</title>
        <authorList>
            <person name="Spang A."/>
            <person name="Saw J.H."/>
            <person name="Jorgensen S.L."/>
            <person name="Zaremba-Niedzwiedzka K."/>
            <person name="Martijn J."/>
            <person name="Lind A.E."/>
            <person name="van Eijk R."/>
            <person name="Schleper C."/>
            <person name="Guy L."/>
            <person name="Ettema T.J."/>
        </authorList>
    </citation>
    <scope>NUCLEOTIDE SEQUENCE</scope>
</reference>
<feature type="non-terminal residue" evidence="2">
    <location>
        <position position="271"/>
    </location>
</feature>
<dbReference type="InterPro" id="IPR000601">
    <property type="entry name" value="PKD_dom"/>
</dbReference>
<dbReference type="EMBL" id="LAZR01063033">
    <property type="protein sequence ID" value="KKK60311.1"/>
    <property type="molecule type" value="Genomic_DNA"/>
</dbReference>
<evidence type="ECO:0000259" key="1">
    <source>
        <dbReference type="PROSITE" id="PS50093"/>
    </source>
</evidence>
<dbReference type="AlphaFoldDB" id="A0A0F8ZK28"/>
<gene>
    <name evidence="2" type="ORF">LCGC14_3025640</name>
</gene>
<comment type="caution">
    <text evidence="2">The sequence shown here is derived from an EMBL/GenBank/DDBJ whole genome shotgun (WGS) entry which is preliminary data.</text>
</comment>
<name>A0A0F8ZK28_9ZZZZ</name>
<sequence length="271" mass="30396">MKKFNFLLPVFCLVFCLGTGVKAQSVFFSTGLEGSECDSLELYLSNYSDTTGLPNPSWEWVIDGVLSDGASPPTQFFYEWEPPMIKFYPGSYTVTLNLYADGIWYDSVSENFDVNPGVSSFVVSSGGEACPGEQLQFWFDEDFPWYSVEWTFGDNSFPESQHYDNWPTHTYYEDGTYDVTMILDHYCSLDTVVQQVTIGGLAKPQPRGDLANGPDFCPSDPVSFYVDGEFTNYLWDFGDGKTSTDRNAIHVYPTEVPTTYNATITVTNTCG</sequence>
<dbReference type="CDD" id="cd00146">
    <property type="entry name" value="PKD"/>
    <property type="match status" value="1"/>
</dbReference>
<dbReference type="SUPFAM" id="SSF49299">
    <property type="entry name" value="PKD domain"/>
    <property type="match status" value="2"/>
</dbReference>
<accession>A0A0F8ZK28</accession>